<sequence>MLYINNKNKGKANNTQKCIHTDDGNTSDQEQEAQNGSHVWKYFDVLQDKIYAEYKICKRKRKCVKYKFHGSTSNLIYHLDSEYGITKDNNTGYSKDGNIKTFIEVARGKIAYKKQSDIEIVMITWMIDNYQPFYLFVSKGLDTAKTFKKCVTNLILFFNNSPKQTKNLKDAQLYIITILKISSEKYDKNDAEYLKQINLTNAEWSLLFDILVLLAPFYEATKMLSAPPEDEDDKYYVNLLNEKKTPSQDQLIEIYEDSNYEGTIIDKLNELYQIEQAIIIEESNNDLFVNLFESLATNKIVNTDQINYSLLRVFEDSDEDESNISDE</sequence>
<accession>A0ACA9MEP4</accession>
<dbReference type="EMBL" id="CAJVQC010007767">
    <property type="protein sequence ID" value="CAG8583728.1"/>
    <property type="molecule type" value="Genomic_DNA"/>
</dbReference>
<comment type="caution">
    <text evidence="1">The sequence shown here is derived from an EMBL/GenBank/DDBJ whole genome shotgun (WGS) entry which is preliminary data.</text>
</comment>
<name>A0ACA9MEP4_9GLOM</name>
<reference evidence="1" key="1">
    <citation type="submission" date="2021-06" db="EMBL/GenBank/DDBJ databases">
        <authorList>
            <person name="Kallberg Y."/>
            <person name="Tangrot J."/>
            <person name="Rosling A."/>
        </authorList>
    </citation>
    <scope>NUCLEOTIDE SEQUENCE</scope>
    <source>
        <strain evidence="1">MA461A</strain>
    </source>
</reference>
<protein>
    <submittedName>
        <fullName evidence="1">32010_t:CDS:1</fullName>
    </submittedName>
</protein>
<proteinExistence type="predicted"/>
<keyword evidence="2" id="KW-1185">Reference proteome</keyword>
<gene>
    <name evidence="1" type="ORF">RPERSI_LOCUS5256</name>
</gene>
<evidence type="ECO:0000313" key="1">
    <source>
        <dbReference type="EMBL" id="CAG8583728.1"/>
    </source>
</evidence>
<evidence type="ECO:0000313" key="2">
    <source>
        <dbReference type="Proteomes" id="UP000789920"/>
    </source>
</evidence>
<feature type="non-terminal residue" evidence="1">
    <location>
        <position position="327"/>
    </location>
</feature>
<dbReference type="Proteomes" id="UP000789920">
    <property type="component" value="Unassembled WGS sequence"/>
</dbReference>
<organism evidence="1 2">
    <name type="scientific">Racocetra persica</name>
    <dbReference type="NCBI Taxonomy" id="160502"/>
    <lineage>
        <taxon>Eukaryota</taxon>
        <taxon>Fungi</taxon>
        <taxon>Fungi incertae sedis</taxon>
        <taxon>Mucoromycota</taxon>
        <taxon>Glomeromycotina</taxon>
        <taxon>Glomeromycetes</taxon>
        <taxon>Diversisporales</taxon>
        <taxon>Gigasporaceae</taxon>
        <taxon>Racocetra</taxon>
    </lineage>
</organism>